<dbReference type="Pfam" id="PF00378">
    <property type="entry name" value="ECH_1"/>
    <property type="match status" value="1"/>
</dbReference>
<dbReference type="Proteomes" id="UP000649829">
    <property type="component" value="Unassembled WGS sequence"/>
</dbReference>
<evidence type="ECO:0000313" key="2">
    <source>
        <dbReference type="EMBL" id="GGM11882.1"/>
    </source>
</evidence>
<dbReference type="SUPFAM" id="SSF52096">
    <property type="entry name" value="ClpP/crotonase"/>
    <property type="match status" value="1"/>
</dbReference>
<dbReference type="InterPro" id="IPR029045">
    <property type="entry name" value="ClpP/crotonase-like_dom_sf"/>
</dbReference>
<dbReference type="Gene3D" id="1.10.12.10">
    <property type="entry name" value="Lyase 2-enoyl-coa Hydratase, Chain A, domain 2"/>
    <property type="match status" value="1"/>
</dbReference>
<accession>A0A917WL00</accession>
<name>A0A917WL00_9RHOB</name>
<dbReference type="PANTHER" id="PTHR43459:SF1">
    <property type="entry name" value="EG:BACN32G11.4 PROTEIN"/>
    <property type="match status" value="1"/>
</dbReference>
<evidence type="ECO:0000313" key="3">
    <source>
        <dbReference type="Proteomes" id="UP000649829"/>
    </source>
</evidence>
<proteinExistence type="inferred from homology"/>
<dbReference type="PANTHER" id="PTHR43459">
    <property type="entry name" value="ENOYL-COA HYDRATASE"/>
    <property type="match status" value="1"/>
</dbReference>
<reference evidence="2" key="2">
    <citation type="submission" date="2020-09" db="EMBL/GenBank/DDBJ databases">
        <authorList>
            <person name="Sun Q."/>
            <person name="Zhou Y."/>
        </authorList>
    </citation>
    <scope>NUCLEOTIDE SEQUENCE</scope>
    <source>
        <strain evidence="2">CGMCC 1.6293</strain>
    </source>
</reference>
<reference evidence="2" key="1">
    <citation type="journal article" date="2014" name="Int. J. Syst. Evol. Microbiol.">
        <title>Complete genome sequence of Corynebacterium casei LMG S-19264T (=DSM 44701T), isolated from a smear-ripened cheese.</title>
        <authorList>
            <consortium name="US DOE Joint Genome Institute (JGI-PGF)"/>
            <person name="Walter F."/>
            <person name="Albersmeier A."/>
            <person name="Kalinowski J."/>
            <person name="Ruckert C."/>
        </authorList>
    </citation>
    <scope>NUCLEOTIDE SEQUENCE</scope>
    <source>
        <strain evidence="2">CGMCC 1.6293</strain>
    </source>
</reference>
<dbReference type="Gene3D" id="3.90.226.10">
    <property type="entry name" value="2-enoyl-CoA Hydratase, Chain A, domain 1"/>
    <property type="match status" value="1"/>
</dbReference>
<dbReference type="GO" id="GO:0003824">
    <property type="term" value="F:catalytic activity"/>
    <property type="evidence" value="ECO:0007669"/>
    <property type="project" value="UniProtKB-ARBA"/>
</dbReference>
<dbReference type="EMBL" id="BMLF01000004">
    <property type="protein sequence ID" value="GGM11882.1"/>
    <property type="molecule type" value="Genomic_DNA"/>
</dbReference>
<protein>
    <submittedName>
        <fullName evidence="2">Enoyl-CoA hydratase</fullName>
    </submittedName>
</protein>
<dbReference type="InterPro" id="IPR001753">
    <property type="entry name" value="Enoyl-CoA_hydra/iso"/>
</dbReference>
<dbReference type="AlphaFoldDB" id="A0A917WL00"/>
<comment type="caution">
    <text evidence="2">The sequence shown here is derived from an EMBL/GenBank/DDBJ whole genome shotgun (WGS) entry which is preliminary data.</text>
</comment>
<dbReference type="CDD" id="cd06558">
    <property type="entry name" value="crotonase-like"/>
    <property type="match status" value="1"/>
</dbReference>
<evidence type="ECO:0000256" key="1">
    <source>
        <dbReference type="ARBA" id="ARBA00005254"/>
    </source>
</evidence>
<sequence>MTAACLRTEDRAGGIRLIAMMEPDRRNALSDAMRGALRDALRLAHDDAAVKAIVITGSGGCFCAGGDIKGMGQPAPVALERLEVVHDVIRLIALGPKPVVAAVEGAAYGGGMSLAACCDVVVAAEGARFCASFSRVGLVPDMGAMWSLPRRMGAARAQRMMLDGREVKGPEAVELGLADLLADGDTVDTAVAEAQRLVPAAPLPAAHLRPIIARYHGDLTAVLAAEREAQAALFATRDHDEARRAFLEKRAPEFNGA</sequence>
<organism evidence="2 3">
    <name type="scientific">Pseudooceanicola nanhaiensis</name>
    <dbReference type="NCBI Taxonomy" id="375761"/>
    <lineage>
        <taxon>Bacteria</taxon>
        <taxon>Pseudomonadati</taxon>
        <taxon>Pseudomonadota</taxon>
        <taxon>Alphaproteobacteria</taxon>
        <taxon>Rhodobacterales</taxon>
        <taxon>Paracoccaceae</taxon>
        <taxon>Pseudooceanicola</taxon>
    </lineage>
</organism>
<gene>
    <name evidence="2" type="ORF">GCM10011534_37510</name>
</gene>
<comment type="similarity">
    <text evidence="1">Belongs to the enoyl-CoA hydratase/isomerase family.</text>
</comment>
<dbReference type="InterPro" id="IPR014748">
    <property type="entry name" value="Enoyl-CoA_hydra_C"/>
</dbReference>
<keyword evidence="3" id="KW-1185">Reference proteome</keyword>
<dbReference type="RefSeq" id="WP_028288438.1">
    <property type="nucleotide sequence ID" value="NZ_BMLF01000004.1"/>
</dbReference>